<name>A0AAW1S8L3_9CHLO</name>
<feature type="region of interest" description="Disordered" evidence="4">
    <location>
        <begin position="103"/>
        <end position="122"/>
    </location>
</feature>
<comment type="caution">
    <text evidence="6">The sequence shown here is derived from an EMBL/GenBank/DDBJ whole genome shotgun (WGS) entry which is preliminary data.</text>
</comment>
<reference evidence="6 7" key="1">
    <citation type="journal article" date="2024" name="Nat. Commun.">
        <title>Phylogenomics reveals the evolutionary origins of lichenization in chlorophyte algae.</title>
        <authorList>
            <person name="Puginier C."/>
            <person name="Libourel C."/>
            <person name="Otte J."/>
            <person name="Skaloud P."/>
            <person name="Haon M."/>
            <person name="Grisel S."/>
            <person name="Petersen M."/>
            <person name="Berrin J.G."/>
            <person name="Delaux P.M."/>
            <person name="Dal Grande F."/>
            <person name="Keller J."/>
        </authorList>
    </citation>
    <scope>NUCLEOTIDE SEQUENCE [LARGE SCALE GENOMIC DNA]</scope>
    <source>
        <strain evidence="6 7">SAG 2523</strain>
    </source>
</reference>
<dbReference type="InterPro" id="IPR057842">
    <property type="entry name" value="WH_MER3"/>
</dbReference>
<feature type="compositionally biased region" description="Polar residues" evidence="4">
    <location>
        <begin position="107"/>
        <end position="122"/>
    </location>
</feature>
<accession>A0AAW1S8L3</accession>
<dbReference type="InterPro" id="IPR036388">
    <property type="entry name" value="WH-like_DNA-bd_sf"/>
</dbReference>
<comment type="catalytic activity">
    <reaction evidence="3">
        <text>ATP + H2O = ADP + phosphate + H(+)</text>
        <dbReference type="Rhea" id="RHEA:13065"/>
        <dbReference type="ChEBI" id="CHEBI:15377"/>
        <dbReference type="ChEBI" id="CHEBI:15378"/>
        <dbReference type="ChEBI" id="CHEBI:30616"/>
        <dbReference type="ChEBI" id="CHEBI:43474"/>
        <dbReference type="ChEBI" id="CHEBI:456216"/>
        <dbReference type="EC" id="5.6.2.4"/>
    </reaction>
</comment>
<feature type="region of interest" description="Disordered" evidence="4">
    <location>
        <begin position="151"/>
        <end position="218"/>
    </location>
</feature>
<dbReference type="Proteomes" id="UP001485043">
    <property type="component" value="Unassembled WGS sequence"/>
</dbReference>
<dbReference type="GO" id="GO:0016787">
    <property type="term" value="F:hydrolase activity"/>
    <property type="evidence" value="ECO:0007669"/>
    <property type="project" value="UniProtKB-KW"/>
</dbReference>
<evidence type="ECO:0000256" key="2">
    <source>
        <dbReference type="ARBA" id="ARBA00034808"/>
    </source>
</evidence>
<comment type="catalytic activity">
    <reaction evidence="1">
        <text>Couples ATP hydrolysis with the unwinding of duplex DNA by translocating in the 3'-5' direction.</text>
        <dbReference type="EC" id="5.6.2.4"/>
    </reaction>
</comment>
<dbReference type="GO" id="GO:0043138">
    <property type="term" value="F:3'-5' DNA helicase activity"/>
    <property type="evidence" value="ECO:0007669"/>
    <property type="project" value="UniProtKB-EC"/>
</dbReference>
<evidence type="ECO:0000256" key="3">
    <source>
        <dbReference type="ARBA" id="ARBA00048988"/>
    </source>
</evidence>
<evidence type="ECO:0000259" key="5">
    <source>
        <dbReference type="Pfam" id="PF23445"/>
    </source>
</evidence>
<evidence type="ECO:0000256" key="4">
    <source>
        <dbReference type="SAM" id="MobiDB-lite"/>
    </source>
</evidence>
<organism evidence="6 7">
    <name type="scientific">Apatococcus fuscideae</name>
    <dbReference type="NCBI Taxonomy" id="2026836"/>
    <lineage>
        <taxon>Eukaryota</taxon>
        <taxon>Viridiplantae</taxon>
        <taxon>Chlorophyta</taxon>
        <taxon>core chlorophytes</taxon>
        <taxon>Trebouxiophyceae</taxon>
        <taxon>Chlorellales</taxon>
        <taxon>Chlorellaceae</taxon>
        <taxon>Apatococcus</taxon>
    </lineage>
</organism>
<dbReference type="EMBL" id="JALJOV010001731">
    <property type="protein sequence ID" value="KAK9842167.1"/>
    <property type="molecule type" value="Genomic_DNA"/>
</dbReference>
<evidence type="ECO:0000256" key="1">
    <source>
        <dbReference type="ARBA" id="ARBA00034617"/>
    </source>
</evidence>
<dbReference type="PANTHER" id="PTHR47835:SF3">
    <property type="entry name" value="HELICASE FOR MEIOSIS 1"/>
    <property type="match status" value="1"/>
</dbReference>
<evidence type="ECO:0000313" key="7">
    <source>
        <dbReference type="Proteomes" id="UP001485043"/>
    </source>
</evidence>
<dbReference type="PANTHER" id="PTHR47835">
    <property type="entry name" value="HFM1, ATP DEPENDENT DNA HELICASE HOMOLOG"/>
    <property type="match status" value="1"/>
</dbReference>
<dbReference type="Pfam" id="PF23445">
    <property type="entry name" value="WHD_SNRNP200"/>
    <property type="match status" value="1"/>
</dbReference>
<feature type="compositionally biased region" description="Basic and acidic residues" evidence="4">
    <location>
        <begin position="202"/>
        <end position="218"/>
    </location>
</feature>
<dbReference type="AlphaFoldDB" id="A0AAW1S8L3"/>
<dbReference type="EC" id="5.6.2.4" evidence="2"/>
<proteinExistence type="predicted"/>
<feature type="domain" description="MER3 helicase-like winged helix" evidence="5">
    <location>
        <begin position="56"/>
        <end position="98"/>
    </location>
</feature>
<protein>
    <recommendedName>
        <fullName evidence="2">DNA 3'-5' helicase</fullName>
        <ecNumber evidence="2">5.6.2.4</ecNumber>
    </recommendedName>
</protein>
<dbReference type="Gene3D" id="1.10.10.10">
    <property type="entry name" value="Winged helix-like DNA-binding domain superfamily/Winged helix DNA-binding domain"/>
    <property type="match status" value="1"/>
</dbReference>
<evidence type="ECO:0000313" key="6">
    <source>
        <dbReference type="EMBL" id="KAK9842167.1"/>
    </source>
</evidence>
<sequence>MDTTLEGHLFRYGEGSAHTAFLSEFGGDDDMFSSDFTDEILQLMPRYQNLFSEWVESQLNGCFAEYLNAEIVLRTILDTSMALRWLKSTFLYVRSSANFMADDGRQDTSSAPSSNLAVSHSSHQHTLIGHAAADSPHDFVPAEHSMGLYSKSQPAPVQASGRPQADVRQSQTASHARGRAPSFPARGTLHALTSKPISSQALDDRPEPLEHDLVNGCS</sequence>
<gene>
    <name evidence="6" type="ORF">WJX84_007246</name>
</gene>
<keyword evidence="7" id="KW-1185">Reference proteome</keyword>
<dbReference type="InterPro" id="IPR052247">
    <property type="entry name" value="Meiotic_Crossover_Helicase"/>
</dbReference>